<evidence type="ECO:0000313" key="2">
    <source>
        <dbReference type="Proteomes" id="UP000032142"/>
    </source>
</evidence>
<comment type="caution">
    <text evidence="1">The sequence shown here is derived from an EMBL/GenBank/DDBJ whole genome shotgun (WGS) entry which is preliminary data.</text>
</comment>
<proteinExistence type="predicted"/>
<accession>A0A0B0MV03</accession>
<sequence length="28" mass="3481">MDVHRHNLHFPGFFIKEMMLPLFLEQPR</sequence>
<name>A0A0B0MV03_GOSAR</name>
<keyword evidence="2" id="KW-1185">Reference proteome</keyword>
<dbReference type="AlphaFoldDB" id="A0A0B0MV03"/>
<protein>
    <submittedName>
        <fullName evidence="1">Uncharacterized protein</fullName>
    </submittedName>
</protein>
<dbReference type="EMBL" id="JRRC01440415">
    <property type="protein sequence ID" value="KHG05943.1"/>
    <property type="molecule type" value="Genomic_DNA"/>
</dbReference>
<evidence type="ECO:0000313" key="1">
    <source>
        <dbReference type="EMBL" id="KHG05943.1"/>
    </source>
</evidence>
<gene>
    <name evidence="1" type="ORF">F383_32912</name>
</gene>
<dbReference type="Proteomes" id="UP000032142">
    <property type="component" value="Unassembled WGS sequence"/>
</dbReference>
<organism evidence="1 2">
    <name type="scientific">Gossypium arboreum</name>
    <name type="common">Tree cotton</name>
    <name type="synonym">Gossypium nanking</name>
    <dbReference type="NCBI Taxonomy" id="29729"/>
    <lineage>
        <taxon>Eukaryota</taxon>
        <taxon>Viridiplantae</taxon>
        <taxon>Streptophyta</taxon>
        <taxon>Embryophyta</taxon>
        <taxon>Tracheophyta</taxon>
        <taxon>Spermatophyta</taxon>
        <taxon>Magnoliopsida</taxon>
        <taxon>eudicotyledons</taxon>
        <taxon>Gunneridae</taxon>
        <taxon>Pentapetalae</taxon>
        <taxon>rosids</taxon>
        <taxon>malvids</taxon>
        <taxon>Malvales</taxon>
        <taxon>Malvaceae</taxon>
        <taxon>Malvoideae</taxon>
        <taxon>Gossypium</taxon>
    </lineage>
</organism>
<reference evidence="2" key="1">
    <citation type="submission" date="2014-09" db="EMBL/GenBank/DDBJ databases">
        <authorList>
            <person name="Mudge J."/>
            <person name="Ramaraj T."/>
            <person name="Lindquist I.E."/>
            <person name="Bharti A.K."/>
            <person name="Sundararajan A."/>
            <person name="Cameron C.T."/>
            <person name="Woodward J.E."/>
            <person name="May G.D."/>
            <person name="Brubaker C."/>
            <person name="Broadhvest J."/>
            <person name="Wilkins T.A."/>
        </authorList>
    </citation>
    <scope>NUCLEOTIDE SEQUENCE</scope>
    <source>
        <strain evidence="2">cv. AKA8401</strain>
    </source>
</reference>